<dbReference type="GO" id="GO:0003743">
    <property type="term" value="F:translation initiation factor activity"/>
    <property type="evidence" value="ECO:0007669"/>
    <property type="project" value="TreeGrafter"/>
</dbReference>
<accession>A0A9Q5HR20</accession>
<dbReference type="SUPFAM" id="SSF50998">
    <property type="entry name" value="Quinoprotein alcohol dehydrogenase-like"/>
    <property type="match status" value="1"/>
</dbReference>
<dbReference type="OrthoDB" id="2688898at2759"/>
<dbReference type="Gene3D" id="2.130.10.10">
    <property type="entry name" value="YVTN repeat-like/Quinoprotein amine dehydrogenase"/>
    <property type="match status" value="1"/>
</dbReference>
<dbReference type="AlphaFoldDB" id="A0A9Q5HR20"/>
<name>A0A9Q5HR20_SANBA</name>
<keyword evidence="1" id="KW-0853">WD repeat</keyword>
<dbReference type="PANTHER" id="PTHR19877:SF1">
    <property type="entry name" value="EUKARYOTIC TRANSLATION INITIATION FACTOR 3 SUBUNIT I"/>
    <property type="match status" value="1"/>
</dbReference>
<gene>
    <name evidence="4" type="ORF">A7U60_g8353</name>
</gene>
<evidence type="ECO:0000313" key="4">
    <source>
        <dbReference type="EMBL" id="OCB84369.1"/>
    </source>
</evidence>
<evidence type="ECO:0000256" key="2">
    <source>
        <dbReference type="ARBA" id="ARBA00022737"/>
    </source>
</evidence>
<keyword evidence="5" id="KW-1185">Reference proteome</keyword>
<dbReference type="InterPro" id="IPR015943">
    <property type="entry name" value="WD40/YVTN_repeat-like_dom_sf"/>
</dbReference>
<keyword evidence="2" id="KW-0677">Repeat</keyword>
<feature type="coiled-coil region" evidence="3">
    <location>
        <begin position="279"/>
        <end position="344"/>
    </location>
</feature>
<dbReference type="GO" id="GO:0071541">
    <property type="term" value="C:eukaryotic translation initiation factor 3 complex, eIF3m"/>
    <property type="evidence" value="ECO:0007669"/>
    <property type="project" value="TreeGrafter"/>
</dbReference>
<proteinExistence type="predicted"/>
<dbReference type="GO" id="GO:0003723">
    <property type="term" value="F:RNA binding"/>
    <property type="evidence" value="ECO:0007669"/>
    <property type="project" value="TreeGrafter"/>
</dbReference>
<comment type="caution">
    <text evidence="4">The sequence shown here is derived from an EMBL/GenBank/DDBJ whole genome shotgun (WGS) entry which is preliminary data.</text>
</comment>
<protein>
    <submittedName>
        <fullName evidence="4">Uncharacterized protein</fullName>
    </submittedName>
</protein>
<dbReference type="InterPro" id="IPR011047">
    <property type="entry name" value="Quinoprotein_ADH-like_sf"/>
</dbReference>
<organism evidence="4 5">
    <name type="scientific">Sanghuangporus baumii</name>
    <name type="common">Phellinus baumii</name>
    <dbReference type="NCBI Taxonomy" id="108892"/>
    <lineage>
        <taxon>Eukaryota</taxon>
        <taxon>Fungi</taxon>
        <taxon>Dikarya</taxon>
        <taxon>Basidiomycota</taxon>
        <taxon>Agaricomycotina</taxon>
        <taxon>Agaricomycetes</taxon>
        <taxon>Hymenochaetales</taxon>
        <taxon>Hymenochaetaceae</taxon>
        <taxon>Sanghuangporus</taxon>
    </lineage>
</organism>
<sequence length="559" mass="61950">MFTPNIILMGHESGKVTLFDVKMGEEVLKHTWTLSSTCSSRPTARTSSPAAKTRPLVYMIRGKFETRFWHKIFEEEVRRVKGHLRPINILAMHPSGKCYASGGEGELGENALQKRQLDDLGLQIKGLFKELGRLQDATLPSDEVLQVIRPALNVEEVITINLVLHKLIPELTVRFNPGGFGKNEKSRAGIQGANGEGAERGCDDSGLYQREGHAKDYDYSLRTGRDTSSYYYSQAGSSSPQVNGSGVDAVKLREEVLHTSVNPASTSEKLKIFRNGTNNSSANTQIERLRNECSNLHAEKKTWEDVQTRLIDENKVLSLERSRMADLIANVQKMHNDIDKANGNGRRRFGNFETRIHDLESQAIDRNDVQALKDEIEDLQIDLLKDLSDEKERLASQAAAATSSDSNAEVESLKTQLAPAVQEKETSAKLLADETSKVAKAAADHEAALNPGADAAEIATRHAKELRVLEVRFAARHEEELKAAIERTRKEAKEEDAKASAATSLGTTQDMISKEEHEQALKAATERSTMESATKLKWKDGMLQKALANVKHFEAQIKG</sequence>
<dbReference type="EMBL" id="LNZH02000215">
    <property type="protein sequence ID" value="OCB84369.1"/>
    <property type="molecule type" value="Genomic_DNA"/>
</dbReference>
<evidence type="ECO:0000256" key="1">
    <source>
        <dbReference type="ARBA" id="ARBA00022574"/>
    </source>
</evidence>
<reference evidence="4" key="1">
    <citation type="submission" date="2016-06" db="EMBL/GenBank/DDBJ databases">
        <title>Draft Genome sequence of the fungus Inonotus baumii.</title>
        <authorList>
            <person name="Zhu H."/>
            <person name="Lin W."/>
        </authorList>
    </citation>
    <scope>NUCLEOTIDE SEQUENCE</scope>
    <source>
        <strain evidence="4">821</strain>
    </source>
</reference>
<evidence type="ECO:0000256" key="3">
    <source>
        <dbReference type="SAM" id="Coils"/>
    </source>
</evidence>
<dbReference type="Proteomes" id="UP000757232">
    <property type="component" value="Unassembled WGS sequence"/>
</dbReference>
<keyword evidence="3" id="KW-0175">Coiled coil</keyword>
<dbReference type="GO" id="GO:0002183">
    <property type="term" value="P:cytoplasmic translational initiation"/>
    <property type="evidence" value="ECO:0007669"/>
    <property type="project" value="TreeGrafter"/>
</dbReference>
<evidence type="ECO:0000313" key="5">
    <source>
        <dbReference type="Proteomes" id="UP000757232"/>
    </source>
</evidence>
<dbReference type="PANTHER" id="PTHR19877">
    <property type="entry name" value="EUKARYOTIC TRANSLATION INITIATION FACTOR 3 SUBUNIT I"/>
    <property type="match status" value="1"/>
</dbReference>